<dbReference type="OrthoDB" id="8196855at2759"/>
<comment type="caution">
    <text evidence="2">The sequence shown here is derived from an EMBL/GenBank/DDBJ whole genome shotgun (WGS) entry which is preliminary data.</text>
</comment>
<reference evidence="2 3" key="1">
    <citation type="journal article" date="2019" name="Commun. Biol.">
        <title>The bagworm genome reveals a unique fibroin gene that provides high tensile strength.</title>
        <authorList>
            <person name="Kono N."/>
            <person name="Nakamura H."/>
            <person name="Ohtoshi R."/>
            <person name="Tomita M."/>
            <person name="Numata K."/>
            <person name="Arakawa K."/>
        </authorList>
    </citation>
    <scope>NUCLEOTIDE SEQUENCE [LARGE SCALE GENOMIC DNA]</scope>
</reference>
<keyword evidence="1" id="KW-0812">Transmembrane</keyword>
<evidence type="ECO:0000313" key="3">
    <source>
        <dbReference type="Proteomes" id="UP000299102"/>
    </source>
</evidence>
<sequence>MGCGTSFVKYVLFFFNLVFAVSSLQSGRRGGVRNRFGESRFRTARDAAARGEIATDHAARPAPALLSVTYDLMLPDLYKNHNRLKKSPSASWTRAQRSPRDAILCADASTSHALATKIASHSLRLHYKEKDEANAGKTNLLFLMTSPASVLTPFKDKRIPLAARERH</sequence>
<keyword evidence="1" id="KW-0472">Membrane</keyword>
<proteinExistence type="predicted"/>
<gene>
    <name evidence="2" type="ORF">EVAR_74964_1</name>
</gene>
<dbReference type="Proteomes" id="UP000299102">
    <property type="component" value="Unassembled WGS sequence"/>
</dbReference>
<protein>
    <submittedName>
        <fullName evidence="2">Uncharacterized protein</fullName>
    </submittedName>
</protein>
<keyword evidence="3" id="KW-1185">Reference proteome</keyword>
<dbReference type="AlphaFoldDB" id="A0A4C1UIA5"/>
<organism evidence="2 3">
    <name type="scientific">Eumeta variegata</name>
    <name type="common">Bagworm moth</name>
    <name type="synonym">Eumeta japonica</name>
    <dbReference type="NCBI Taxonomy" id="151549"/>
    <lineage>
        <taxon>Eukaryota</taxon>
        <taxon>Metazoa</taxon>
        <taxon>Ecdysozoa</taxon>
        <taxon>Arthropoda</taxon>
        <taxon>Hexapoda</taxon>
        <taxon>Insecta</taxon>
        <taxon>Pterygota</taxon>
        <taxon>Neoptera</taxon>
        <taxon>Endopterygota</taxon>
        <taxon>Lepidoptera</taxon>
        <taxon>Glossata</taxon>
        <taxon>Ditrysia</taxon>
        <taxon>Tineoidea</taxon>
        <taxon>Psychidae</taxon>
        <taxon>Oiketicinae</taxon>
        <taxon>Eumeta</taxon>
    </lineage>
</organism>
<keyword evidence="1" id="KW-1133">Transmembrane helix</keyword>
<evidence type="ECO:0000256" key="1">
    <source>
        <dbReference type="SAM" id="Phobius"/>
    </source>
</evidence>
<accession>A0A4C1UIA5</accession>
<name>A0A4C1UIA5_EUMVA</name>
<evidence type="ECO:0000313" key="2">
    <source>
        <dbReference type="EMBL" id="GBP26201.1"/>
    </source>
</evidence>
<dbReference type="EMBL" id="BGZK01000177">
    <property type="protein sequence ID" value="GBP26201.1"/>
    <property type="molecule type" value="Genomic_DNA"/>
</dbReference>
<feature type="transmembrane region" description="Helical" evidence="1">
    <location>
        <begin position="6"/>
        <end position="24"/>
    </location>
</feature>